<evidence type="ECO:0000313" key="6">
    <source>
        <dbReference type="EMBL" id="KAL3771283.1"/>
    </source>
</evidence>
<dbReference type="PANTHER" id="PTHR11705">
    <property type="entry name" value="PROTEASE FAMILY M14 CARBOXYPEPTIDASE A,B"/>
    <property type="match status" value="1"/>
</dbReference>
<feature type="region of interest" description="Disordered" evidence="4">
    <location>
        <begin position="282"/>
        <end position="303"/>
    </location>
</feature>
<dbReference type="Gene3D" id="3.40.630.10">
    <property type="entry name" value="Zn peptidases"/>
    <property type="match status" value="1"/>
</dbReference>
<dbReference type="SUPFAM" id="SSF53187">
    <property type="entry name" value="Zn-dependent exopeptidases"/>
    <property type="match status" value="1"/>
</dbReference>
<evidence type="ECO:0000256" key="4">
    <source>
        <dbReference type="SAM" id="MobiDB-lite"/>
    </source>
</evidence>
<evidence type="ECO:0000259" key="5">
    <source>
        <dbReference type="PROSITE" id="PS52035"/>
    </source>
</evidence>
<name>A0ABD3N5G0_9STRA</name>
<evidence type="ECO:0000256" key="2">
    <source>
        <dbReference type="ARBA" id="ARBA00005988"/>
    </source>
</evidence>
<evidence type="ECO:0000256" key="3">
    <source>
        <dbReference type="PROSITE-ProRule" id="PRU01379"/>
    </source>
</evidence>
<evidence type="ECO:0000313" key="7">
    <source>
        <dbReference type="Proteomes" id="UP001530400"/>
    </source>
</evidence>
<dbReference type="AlphaFoldDB" id="A0ABD3N5G0"/>
<comment type="similarity">
    <text evidence="2 3">Belongs to the peptidase M14 family.</text>
</comment>
<feature type="active site" description="Proton donor/acceptor" evidence="3">
    <location>
        <position position="189"/>
    </location>
</feature>
<sequence length="439" mass="47851">MSVLVTILGTSRVLPPKNSVLTTLYVNPDGRRKAEEQPNTTWRKNVNPGTGNSCSDSKIGVDINRNFDFMWGNTNGASTSPCASDYMGRSKQSEPETKALSEYAKSIFPEGHRKYDPEGQMNEAFGEDIMGLYMDIHAYGGYTYYPWGHKDSKGPDNDSLQWPDFQYAVSGDTSDYMYSVLGVASFGFEIVSSRPNSLAKGPDIFDLGAVVDGRSLTVTASASDSQLVNIPGYPNFSTGDQTVASILFSLGIHPDETEAKMVKMTNTGSGFEGTLSLDGVSPGKLTGSSQSSPTPSPTNDGASHWSEIAREDFKNGFGGFEKRGRSVRLMSKAMKRQGVVRIRHGSLLTNLEASSHSKLRVRFSAFFLAEADEICLEQKVAESWNKVECWSGGDLDNGRWHDGLGTDIAVDVTELSIRLRSSSVKTRVFIDKVSILAKS</sequence>
<reference evidence="6 7" key="1">
    <citation type="submission" date="2024-10" db="EMBL/GenBank/DDBJ databases">
        <title>Updated reference genomes for cyclostephanoid diatoms.</title>
        <authorList>
            <person name="Roberts W.R."/>
            <person name="Alverson A.J."/>
        </authorList>
    </citation>
    <scope>NUCLEOTIDE SEQUENCE [LARGE SCALE GENOMIC DNA]</scope>
    <source>
        <strain evidence="6 7">AJA010-31</strain>
    </source>
</reference>
<evidence type="ECO:0000256" key="1">
    <source>
        <dbReference type="ARBA" id="ARBA00001947"/>
    </source>
</evidence>
<comment type="caution">
    <text evidence="6">The sequence shown here is derived from an EMBL/GenBank/DDBJ whole genome shotgun (WGS) entry which is preliminary data.</text>
</comment>
<dbReference type="SMART" id="SM00631">
    <property type="entry name" value="Zn_pept"/>
    <property type="match status" value="1"/>
</dbReference>
<feature type="compositionally biased region" description="Polar residues" evidence="4">
    <location>
        <begin position="37"/>
        <end position="53"/>
    </location>
</feature>
<dbReference type="InterPro" id="IPR000834">
    <property type="entry name" value="Peptidase_M14"/>
</dbReference>
<comment type="cofactor">
    <cofactor evidence="1">
        <name>Zn(2+)</name>
        <dbReference type="ChEBI" id="CHEBI:29105"/>
    </cofactor>
</comment>
<proteinExistence type="inferred from homology"/>
<dbReference type="PROSITE" id="PS52035">
    <property type="entry name" value="PEPTIDASE_M14"/>
    <property type="match status" value="1"/>
</dbReference>
<keyword evidence="7" id="KW-1185">Reference proteome</keyword>
<feature type="region of interest" description="Disordered" evidence="4">
    <location>
        <begin position="31"/>
        <end position="53"/>
    </location>
</feature>
<protein>
    <recommendedName>
        <fullName evidence="5">Peptidase M14 domain-containing protein</fullName>
    </recommendedName>
</protein>
<dbReference type="Pfam" id="PF00246">
    <property type="entry name" value="Peptidase_M14"/>
    <property type="match status" value="1"/>
</dbReference>
<accession>A0ABD3N5G0</accession>
<gene>
    <name evidence="6" type="ORF">ACHAWO_005940</name>
</gene>
<feature type="domain" description="Peptidase M14" evidence="5">
    <location>
        <begin position="1"/>
        <end position="216"/>
    </location>
</feature>
<dbReference type="EMBL" id="JALLPJ020001290">
    <property type="protein sequence ID" value="KAL3771283.1"/>
    <property type="molecule type" value="Genomic_DNA"/>
</dbReference>
<dbReference type="Proteomes" id="UP001530400">
    <property type="component" value="Unassembled WGS sequence"/>
</dbReference>
<organism evidence="6 7">
    <name type="scientific">Cyclotella atomus</name>
    <dbReference type="NCBI Taxonomy" id="382360"/>
    <lineage>
        <taxon>Eukaryota</taxon>
        <taxon>Sar</taxon>
        <taxon>Stramenopiles</taxon>
        <taxon>Ochrophyta</taxon>
        <taxon>Bacillariophyta</taxon>
        <taxon>Coscinodiscophyceae</taxon>
        <taxon>Thalassiosirophycidae</taxon>
        <taxon>Stephanodiscales</taxon>
        <taxon>Stephanodiscaceae</taxon>
        <taxon>Cyclotella</taxon>
    </lineage>
</organism>
<dbReference type="PANTHER" id="PTHR11705:SF119">
    <property type="entry name" value="OS02G0119300 PROTEIN"/>
    <property type="match status" value="1"/>
</dbReference>